<proteinExistence type="predicted"/>
<dbReference type="Gene3D" id="3.40.5.30">
    <property type="entry name" value="(Trans)glycosidases - domain 2"/>
    <property type="match status" value="1"/>
</dbReference>
<dbReference type="SMART" id="SM00636">
    <property type="entry name" value="Glyco_18"/>
    <property type="match status" value="1"/>
</dbReference>
<dbReference type="GO" id="GO:0005975">
    <property type="term" value="P:carbohydrate metabolic process"/>
    <property type="evidence" value="ECO:0007669"/>
    <property type="project" value="InterPro"/>
</dbReference>
<dbReference type="Pfam" id="PF18962">
    <property type="entry name" value="Por_Secre_tail"/>
    <property type="match status" value="1"/>
</dbReference>
<evidence type="ECO:0000259" key="3">
    <source>
        <dbReference type="PROSITE" id="PS51910"/>
    </source>
</evidence>
<dbReference type="PANTHER" id="PTHR11177">
    <property type="entry name" value="CHITINASE"/>
    <property type="match status" value="1"/>
</dbReference>
<evidence type="ECO:0000256" key="2">
    <source>
        <dbReference type="ARBA" id="ARBA00012729"/>
    </source>
</evidence>
<reference evidence="4 5" key="1">
    <citation type="submission" date="2019-07" db="EMBL/GenBank/DDBJ databases">
        <title>Rufibacter sp. nov., isolated from lake sediment.</title>
        <authorList>
            <person name="Qu J.-H."/>
        </authorList>
    </citation>
    <scope>NUCLEOTIDE SEQUENCE [LARGE SCALE GENOMIC DNA]</scope>
    <source>
        <strain evidence="4 5">NBS58-1</strain>
    </source>
</reference>
<dbReference type="InterPro" id="IPR011583">
    <property type="entry name" value="Chitinase_II/V-like_cat"/>
</dbReference>
<dbReference type="InterPro" id="IPR026444">
    <property type="entry name" value="Secre_tail"/>
</dbReference>
<dbReference type="RefSeq" id="WP_149089725.1">
    <property type="nucleotide sequence ID" value="NZ_VKKY01000001.1"/>
</dbReference>
<dbReference type="OrthoDB" id="1185215at2"/>
<protein>
    <recommendedName>
        <fullName evidence="2">chitinase</fullName>
        <ecNumber evidence="2">3.2.1.14</ecNumber>
    </recommendedName>
</protein>
<name>A0A5B6TL26_9BACT</name>
<dbReference type="GO" id="GO:0008061">
    <property type="term" value="F:chitin binding"/>
    <property type="evidence" value="ECO:0007669"/>
    <property type="project" value="InterPro"/>
</dbReference>
<dbReference type="GO" id="GO:0008843">
    <property type="term" value="F:endochitinase activity"/>
    <property type="evidence" value="ECO:0007669"/>
    <property type="project" value="UniProtKB-EC"/>
</dbReference>
<accession>A0A5B6TL26</accession>
<dbReference type="EC" id="3.2.1.14" evidence="2"/>
<dbReference type="GO" id="GO:0005576">
    <property type="term" value="C:extracellular region"/>
    <property type="evidence" value="ECO:0007669"/>
    <property type="project" value="TreeGrafter"/>
</dbReference>
<comment type="catalytic activity">
    <reaction evidence="1">
        <text>Random endo-hydrolysis of N-acetyl-beta-D-glucosaminide (1-&gt;4)-beta-linkages in chitin and chitodextrins.</text>
        <dbReference type="EC" id="3.2.1.14"/>
    </reaction>
</comment>
<dbReference type="PANTHER" id="PTHR11177:SF317">
    <property type="entry name" value="CHITINASE 12-RELATED"/>
    <property type="match status" value="1"/>
</dbReference>
<dbReference type="PROSITE" id="PS51910">
    <property type="entry name" value="GH18_2"/>
    <property type="match status" value="1"/>
</dbReference>
<dbReference type="InterPro" id="IPR001223">
    <property type="entry name" value="Glyco_hydro18_cat"/>
</dbReference>
<dbReference type="InterPro" id="IPR050314">
    <property type="entry name" value="Glycosyl_Hydrlase_18"/>
</dbReference>
<dbReference type="AlphaFoldDB" id="A0A5B6TL26"/>
<keyword evidence="5" id="KW-1185">Reference proteome</keyword>
<dbReference type="SUPFAM" id="SSF51445">
    <property type="entry name" value="(Trans)glycosidases"/>
    <property type="match status" value="1"/>
</dbReference>
<comment type="caution">
    <text evidence="4">The sequence shown here is derived from an EMBL/GenBank/DDBJ whole genome shotgun (WGS) entry which is preliminary data.</text>
</comment>
<sequence>MENLPKALRLFVFFFLLAWQVKAQNKVVAYLPNWLDYNAMARSIAYDKLTHINIAFENTDAAGNLSFTPANNTLIQLAHAQQVKVLVSIGGGLISSNPTLYAVYFDLISDAKRADFVRKIAAYLTAHNLDGIDVDLEGASINSDYGKFIADLSAALKPQGKLVTAALAHTNGGDAVSSDTFQYFDFINIMAYDETGPWAPNRPGQHSSFEFAKACLDHWVGRGLPKEKAVLGVPFYGYGFGADFNEGIGFGEIIKRYPGSENLDQVGNTIYYNGIPTIRAKAEYVAEQQYGGIMIWQLAQDATGSYSLLSTIHQALKKVTGSTQQGTEPIRVHLYPNPTKQPAIGYLAFPAATNKVKIDIRDMKGVKVYDKTFKNKQRQSRVELPRLSQGMYLIQVKADNLMYSNKYLVE</sequence>
<organism evidence="4 5">
    <name type="scientific">Rufibacter hautae</name>
    <dbReference type="NCBI Taxonomy" id="2595005"/>
    <lineage>
        <taxon>Bacteria</taxon>
        <taxon>Pseudomonadati</taxon>
        <taxon>Bacteroidota</taxon>
        <taxon>Cytophagia</taxon>
        <taxon>Cytophagales</taxon>
        <taxon>Hymenobacteraceae</taxon>
        <taxon>Rufibacter</taxon>
    </lineage>
</organism>
<evidence type="ECO:0000313" key="5">
    <source>
        <dbReference type="Proteomes" id="UP000324133"/>
    </source>
</evidence>
<gene>
    <name evidence="4" type="ORF">FOA19_05320</name>
</gene>
<dbReference type="Pfam" id="PF00704">
    <property type="entry name" value="Glyco_hydro_18"/>
    <property type="match status" value="1"/>
</dbReference>
<dbReference type="InterPro" id="IPR017853">
    <property type="entry name" value="GH"/>
</dbReference>
<evidence type="ECO:0000313" key="4">
    <source>
        <dbReference type="EMBL" id="KAA3440087.1"/>
    </source>
</evidence>
<dbReference type="Gene3D" id="3.20.20.80">
    <property type="entry name" value="Glycosidases"/>
    <property type="match status" value="1"/>
</dbReference>
<dbReference type="Proteomes" id="UP000324133">
    <property type="component" value="Unassembled WGS sequence"/>
</dbReference>
<evidence type="ECO:0000256" key="1">
    <source>
        <dbReference type="ARBA" id="ARBA00000822"/>
    </source>
</evidence>
<dbReference type="EMBL" id="VKKY01000001">
    <property type="protein sequence ID" value="KAA3440087.1"/>
    <property type="molecule type" value="Genomic_DNA"/>
</dbReference>
<feature type="domain" description="GH18" evidence="3">
    <location>
        <begin position="25"/>
        <end position="319"/>
    </location>
</feature>
<dbReference type="GO" id="GO:0006032">
    <property type="term" value="P:chitin catabolic process"/>
    <property type="evidence" value="ECO:0007669"/>
    <property type="project" value="TreeGrafter"/>
</dbReference>
<dbReference type="NCBIfam" id="TIGR04183">
    <property type="entry name" value="Por_Secre_tail"/>
    <property type="match status" value="1"/>
</dbReference>